<dbReference type="AlphaFoldDB" id="A0A368VY98"/>
<dbReference type="SUPFAM" id="SSF52266">
    <property type="entry name" value="SGNH hydrolase"/>
    <property type="match status" value="1"/>
</dbReference>
<organism evidence="2 3">
    <name type="scientific">Paenibacillus prosopidis</name>
    <dbReference type="NCBI Taxonomy" id="630520"/>
    <lineage>
        <taxon>Bacteria</taxon>
        <taxon>Bacillati</taxon>
        <taxon>Bacillota</taxon>
        <taxon>Bacilli</taxon>
        <taxon>Bacillales</taxon>
        <taxon>Paenibacillaceae</taxon>
        <taxon>Paenibacillus</taxon>
    </lineage>
</organism>
<dbReference type="EMBL" id="QPJD01000009">
    <property type="protein sequence ID" value="RCW46387.1"/>
    <property type="molecule type" value="Genomic_DNA"/>
</dbReference>
<reference evidence="2 3" key="1">
    <citation type="submission" date="2018-07" db="EMBL/GenBank/DDBJ databases">
        <title>Genomic Encyclopedia of Type Strains, Phase III (KMG-III): the genomes of soil and plant-associated and newly described type strains.</title>
        <authorList>
            <person name="Whitman W."/>
        </authorList>
    </citation>
    <scope>NUCLEOTIDE SEQUENCE [LARGE SCALE GENOMIC DNA]</scope>
    <source>
        <strain evidence="2 3">CECT 7506</strain>
    </source>
</reference>
<evidence type="ECO:0000313" key="3">
    <source>
        <dbReference type="Proteomes" id="UP000252415"/>
    </source>
</evidence>
<comment type="caution">
    <text evidence="2">The sequence shown here is derived from an EMBL/GenBank/DDBJ whole genome shotgun (WGS) entry which is preliminary data.</text>
</comment>
<evidence type="ECO:0000313" key="2">
    <source>
        <dbReference type="EMBL" id="RCW46387.1"/>
    </source>
</evidence>
<sequence>MIYGNVSLHNVAELLTDDGNGVLLSRVPNALRLLLNEKAQKRALNGAGVELRFLLHGEEAVIEWMLEPGEGISPKGIAEVFQGSFQSDYETTPQIVRPGVTCLKVKRNQKHHKFLQEQYQAGQFPFDPSVVRVLLPQDSTIRLLRIDGETSPPRPDQVPEERYLAYGSSITFGGDAAVPSGGYAARTAGRLGVDLINLGFSGSCYLEEAMADYIAERNDWAFASVELGINVIGLMPVDQFGQKTEYFLRRVSDSHPDKWLFCIDIFTCHRDLFEEAIVRQYREVLQQKVRELNRPRLVYLSGRELLPDWRGLSVDLLHPSTEGMFDISLRLARRIQGYRND</sequence>
<proteinExistence type="predicted"/>
<dbReference type="RefSeq" id="WP_114381047.1">
    <property type="nucleotide sequence ID" value="NZ_QPJD01000009.1"/>
</dbReference>
<dbReference type="Gene3D" id="3.40.50.1110">
    <property type="entry name" value="SGNH hydrolase"/>
    <property type="match status" value="1"/>
</dbReference>
<protein>
    <submittedName>
        <fullName evidence="2">GDSL-like lipase/acylhydrolase family protein</fullName>
    </submittedName>
</protein>
<keyword evidence="3" id="KW-1185">Reference proteome</keyword>
<evidence type="ECO:0000259" key="1">
    <source>
        <dbReference type="Pfam" id="PF14606"/>
    </source>
</evidence>
<accession>A0A368VY98</accession>
<dbReference type="Proteomes" id="UP000252415">
    <property type="component" value="Unassembled WGS sequence"/>
</dbReference>
<dbReference type="Pfam" id="PF14606">
    <property type="entry name" value="Lipase_GDSL_3"/>
    <property type="match status" value="1"/>
</dbReference>
<keyword evidence="2" id="KW-0378">Hydrolase</keyword>
<dbReference type="OrthoDB" id="2536002at2"/>
<dbReference type="InterPro" id="IPR036514">
    <property type="entry name" value="SGNH_hydro_sf"/>
</dbReference>
<name>A0A368VY98_9BACL</name>
<dbReference type="InterPro" id="IPR013830">
    <property type="entry name" value="SGNH_hydro"/>
</dbReference>
<dbReference type="GO" id="GO:0016787">
    <property type="term" value="F:hydrolase activity"/>
    <property type="evidence" value="ECO:0007669"/>
    <property type="project" value="UniProtKB-KW"/>
</dbReference>
<gene>
    <name evidence="2" type="ORF">DFP97_10929</name>
</gene>
<feature type="domain" description="SGNH hydrolase-type esterase" evidence="1">
    <location>
        <begin position="164"/>
        <end position="326"/>
    </location>
</feature>